<reference evidence="1" key="2">
    <citation type="journal article" date="2016" name="Fungal Biol.">
        <title>Ochratoxin A production by Penicillium thymicola.</title>
        <authorList>
            <person name="Nguyen H.D.T."/>
            <person name="McMullin D.R."/>
            <person name="Ponomareva E."/>
            <person name="Riley R."/>
            <person name="Pomraning K.R."/>
            <person name="Baker S.E."/>
            <person name="Seifert K.A."/>
        </authorList>
    </citation>
    <scope>NUCLEOTIDE SEQUENCE</scope>
    <source>
        <strain evidence="1">DAOM 180753</strain>
    </source>
</reference>
<proteinExistence type="predicted"/>
<comment type="caution">
    <text evidence="1">The sequence shown here is derived from an EMBL/GenBank/DDBJ whole genome shotgun (WGS) entry which is preliminary data.</text>
</comment>
<gene>
    <name evidence="1" type="ORF">VN97_g13230</name>
</gene>
<accession>A0AAI9T4B0</accession>
<dbReference type="EMBL" id="LACB01001780">
    <property type="protein sequence ID" value="KAJ9476103.1"/>
    <property type="molecule type" value="Genomic_DNA"/>
</dbReference>
<name>A0AAI9T4B0_PENTH</name>
<evidence type="ECO:0000313" key="1">
    <source>
        <dbReference type="EMBL" id="KAJ9476103.1"/>
    </source>
</evidence>
<protein>
    <submittedName>
        <fullName evidence="1">Uncharacterized protein</fullName>
    </submittedName>
</protein>
<feature type="non-terminal residue" evidence="1">
    <location>
        <position position="97"/>
    </location>
</feature>
<evidence type="ECO:0000313" key="2">
    <source>
        <dbReference type="Proteomes" id="UP001227192"/>
    </source>
</evidence>
<reference evidence="1" key="1">
    <citation type="submission" date="2015-06" db="EMBL/GenBank/DDBJ databases">
        <authorList>
            <person name="Nguyen H."/>
        </authorList>
    </citation>
    <scope>NUCLEOTIDE SEQUENCE</scope>
    <source>
        <strain evidence="1">DAOM 180753</strain>
    </source>
</reference>
<dbReference type="Proteomes" id="UP001227192">
    <property type="component" value="Unassembled WGS sequence"/>
</dbReference>
<organism evidence="1 2">
    <name type="scientific">Penicillium thymicola</name>
    <dbReference type="NCBI Taxonomy" id="293382"/>
    <lineage>
        <taxon>Eukaryota</taxon>
        <taxon>Fungi</taxon>
        <taxon>Dikarya</taxon>
        <taxon>Ascomycota</taxon>
        <taxon>Pezizomycotina</taxon>
        <taxon>Eurotiomycetes</taxon>
        <taxon>Eurotiomycetidae</taxon>
        <taxon>Eurotiales</taxon>
        <taxon>Aspergillaceae</taxon>
        <taxon>Penicillium</taxon>
    </lineage>
</organism>
<keyword evidence="2" id="KW-1185">Reference proteome</keyword>
<dbReference type="AlphaFoldDB" id="A0AAI9T4B0"/>
<sequence>MKYNTSRTNRPYLFIFLKKGTLAREGPPTKRRCAPKHSLYLINLNLISRKLRENSRFLRAGFDGGRRVEKRFFNDNLIVGSLLLYRRGLYINISITS</sequence>